<dbReference type="InterPro" id="IPR031924">
    <property type="entry name" value="GH115"/>
</dbReference>
<sequence>MRMSYPIRMIMAVSVLVVVAAVLVLTTIGRDDVEPPRSIDRVWKPYDGMNPEISSQPNYFAPPFMPVSESPTDEAMILAAESHVAAIYYSMEDAKVVQLAAEALRDDIQRVTGLRPEVSTATPRAPRAILIGTLGQSSLIDDLVKAGKIDVSAIRGKWEAYVAAVVSNPLPDVEQGLIIVGSDRRGTAFGVFGLSESIGVSPWHFWGDVPVAKKDALYIAGNHTQQSPGVKYRGIFINDEDWGIQPWAANTFEPEVGNIGSKTYATIFELLLRLHGNVIWPAMHEFPVKSTPFYEIPENKIVADNYAIVISTSHHEPMLTNSHEYDEAVHGPYDYWNNRERIYKFWENRVKESASYENIYTIGMRGRRDEGMMAPEGTTNEEKAAKIQHAIIPDQRQMIADHLHVDPAGIPQIFIPYKETLVQYQSGLTLPDDVTIVWPDDNHGYIRQLSTPVENARSGGSGVYYHLQYWGVPRSYLWFHTTPLGMTQSEMMKAWDFNANKIWIVNVGDIKPYEIGTDFFMRLARNPEAFRNFDQRIYLTQWAAYTFGAEHADAIADVLENYLSLNIKKRPEQLDLIDSGFSFVAKGDDVQQRLDAFAALTESADAIYKQLPDSHKPAFYEMVLYAVRASSLINHKVLLAERSRLWAHQQRAATASLAAQAHSAQTALLEEVRFYNEKNADGKWNYMVNPMPLSQLPTWAHDTQRAWVMPEVGDYTPLPQANLGVVVEGAVDPLSVNAVGVLPIFNRPANPNFFIDIFNQGAGDLKWTAKPSAPWILLSQASASGDARIVVSIDWQQAPYGDAVAGFITLAGADTERRVDLSVFNPEGLDVAALPNAVENNGEVKIAAVDYIAHHDLNNGTGWRRVNRATATSDGMTIQPVTAASIDLARLAEDSPSLTYSFYSFSTGQVKIHTQCLPTHKITSEHAGLRYAISLNGDKPRIVDIHANEYSEAWNVNTLRAAAIGISEHEITSPGIQNIKIWMVDAGVVLDSLTVKID</sequence>
<evidence type="ECO:0000256" key="1">
    <source>
        <dbReference type="ARBA" id="ARBA00022801"/>
    </source>
</evidence>
<dbReference type="EMBL" id="NHNI01000001">
    <property type="protein sequence ID" value="OZY86263.1"/>
    <property type="molecule type" value="Genomic_DNA"/>
</dbReference>
<reference evidence="4" key="1">
    <citation type="submission" date="2017-05" db="EMBL/GenBank/DDBJ databases">
        <authorList>
            <person name="Barney B.M."/>
        </authorList>
    </citation>
    <scope>NUCLEOTIDE SEQUENCE [LARGE SCALE GENOMIC DNA]</scope>
    <source>
        <strain evidence="4">PSBB022</strain>
    </source>
</reference>
<name>A0A266Q8P5_9GAMM</name>
<evidence type="ECO:0000313" key="4">
    <source>
        <dbReference type="Proteomes" id="UP000216101"/>
    </source>
</evidence>
<organism evidence="3 4">
    <name type="scientific">Cellvibrio mixtus</name>
    <dbReference type="NCBI Taxonomy" id="39650"/>
    <lineage>
        <taxon>Bacteria</taxon>
        <taxon>Pseudomonadati</taxon>
        <taxon>Pseudomonadota</taxon>
        <taxon>Gammaproteobacteria</taxon>
        <taxon>Cellvibrionales</taxon>
        <taxon>Cellvibrionaceae</taxon>
        <taxon>Cellvibrio</taxon>
    </lineage>
</organism>
<dbReference type="Pfam" id="PF15979">
    <property type="entry name" value="Glyco_hydro_115"/>
    <property type="match status" value="1"/>
</dbReference>
<protein>
    <recommendedName>
        <fullName evidence="2">Gylcosyl hydrolase 115 C-terminal domain-containing protein</fullName>
    </recommendedName>
</protein>
<dbReference type="Proteomes" id="UP000216101">
    <property type="component" value="Unassembled WGS sequence"/>
</dbReference>
<dbReference type="Pfam" id="PF17829">
    <property type="entry name" value="GH115_C"/>
    <property type="match status" value="1"/>
</dbReference>
<dbReference type="GO" id="GO:0016787">
    <property type="term" value="F:hydrolase activity"/>
    <property type="evidence" value="ECO:0007669"/>
    <property type="project" value="UniProtKB-KW"/>
</dbReference>
<dbReference type="PANTHER" id="PTHR37842:SF2">
    <property type="entry name" value="GYLCOSYL HYDROLASE 115 C-TERMINAL DOMAIN-CONTAINING PROTEIN"/>
    <property type="match status" value="1"/>
</dbReference>
<accession>A0A266Q8P5</accession>
<evidence type="ECO:0000259" key="2">
    <source>
        <dbReference type="Pfam" id="PF17829"/>
    </source>
</evidence>
<dbReference type="InterPro" id="IPR029018">
    <property type="entry name" value="Hex-like_dom2"/>
</dbReference>
<dbReference type="Gene3D" id="3.20.20.520">
    <property type="entry name" value="Glycosyl hydrolase family 115"/>
    <property type="match status" value="1"/>
</dbReference>
<dbReference type="Gene3D" id="2.60.120.1620">
    <property type="match status" value="1"/>
</dbReference>
<comment type="caution">
    <text evidence="3">The sequence shown here is derived from an EMBL/GenBank/DDBJ whole genome shotgun (WGS) entry which is preliminary data.</text>
</comment>
<dbReference type="GO" id="GO:0005975">
    <property type="term" value="P:carbohydrate metabolic process"/>
    <property type="evidence" value="ECO:0007669"/>
    <property type="project" value="UniProtKB-ARBA"/>
</dbReference>
<dbReference type="Gene3D" id="3.30.379.10">
    <property type="entry name" value="Chitobiase/beta-hexosaminidase domain 2-like"/>
    <property type="match status" value="1"/>
</dbReference>
<keyword evidence="1" id="KW-0378">Hydrolase</keyword>
<feature type="domain" description="Gylcosyl hydrolase 115 C-terminal" evidence="2">
    <location>
        <begin position="838"/>
        <end position="996"/>
    </location>
</feature>
<gene>
    <name evidence="3" type="ORF">CBP51_04335</name>
</gene>
<dbReference type="AlphaFoldDB" id="A0A266Q8P5"/>
<proteinExistence type="predicted"/>
<evidence type="ECO:0000313" key="3">
    <source>
        <dbReference type="EMBL" id="OZY86263.1"/>
    </source>
</evidence>
<dbReference type="SUPFAM" id="SSF55545">
    <property type="entry name" value="beta-N-acetylhexosaminidase-like domain"/>
    <property type="match status" value="1"/>
</dbReference>
<dbReference type="Gene3D" id="1.20.58.2150">
    <property type="match status" value="1"/>
</dbReference>
<keyword evidence="4" id="KW-1185">Reference proteome</keyword>
<dbReference type="InterPro" id="IPR041437">
    <property type="entry name" value="GH115_C"/>
</dbReference>
<dbReference type="InterPro" id="IPR042301">
    <property type="entry name" value="GH115_sf"/>
</dbReference>
<dbReference type="PANTHER" id="PTHR37842">
    <property type="match status" value="1"/>
</dbReference>